<evidence type="ECO:0000256" key="4">
    <source>
        <dbReference type="PIRSR" id="PIRSR001220-2"/>
    </source>
</evidence>
<dbReference type="RefSeq" id="WP_072703657.1">
    <property type="nucleotide sequence ID" value="NZ_FMJB01000019.1"/>
</dbReference>
<dbReference type="PROSITE" id="PS00144">
    <property type="entry name" value="ASN_GLN_ASE_1"/>
    <property type="match status" value="1"/>
</dbReference>
<evidence type="ECO:0008006" key="11">
    <source>
        <dbReference type="Google" id="ProtNLM"/>
    </source>
</evidence>
<evidence type="ECO:0000313" key="9">
    <source>
        <dbReference type="EMBL" id="SCM66365.1"/>
    </source>
</evidence>
<feature type="binding site" evidence="4">
    <location>
        <begin position="89"/>
        <end position="90"/>
    </location>
    <ligand>
        <name>substrate</name>
    </ligand>
</feature>
<dbReference type="InterPro" id="IPR020827">
    <property type="entry name" value="Asparaginase/glutaminase_AS1"/>
</dbReference>
<dbReference type="PIRSF" id="PIRSF001220">
    <property type="entry name" value="L-ASNase_gatD"/>
    <property type="match status" value="1"/>
</dbReference>
<sequence>MKNVTLIATGGTIASSTDTSAGAVNAGLTGEALMQSLHDPLVGITVTVENFKASGSYALDLATIHALCKRIDVVLADPKVDGVVVTHGTDTMEESAFLAWLLVQSDKPVVFTGAQRHAGQPDTDGPRNIYDAICTAACADMVGVGPVILFEGDIHGARYVTKAHTSRVDTFRSVGQGKLGEIDHGTLHIYARPAFERRILAPANLDPDVELIALGVGTTPRLMGLAVQAGASGIILSAFGRGNAPKGFAAEAENAIARGCPVIAASRCHEGRTRAVYGKDSGGVTLERSGAVLAGDLSAIKARLLLSALLGAGFSGAKLTEVFQAYT</sequence>
<proteinExistence type="inferred from homology"/>
<organism evidence="9 10">
    <name type="scientific">Donghicola eburneus</name>
    <dbReference type="NCBI Taxonomy" id="393278"/>
    <lineage>
        <taxon>Bacteria</taxon>
        <taxon>Pseudomonadati</taxon>
        <taxon>Pseudomonadota</taxon>
        <taxon>Alphaproteobacteria</taxon>
        <taxon>Rhodobacterales</taxon>
        <taxon>Roseobacteraceae</taxon>
        <taxon>Donghicola</taxon>
    </lineage>
</organism>
<evidence type="ECO:0000256" key="3">
    <source>
        <dbReference type="PIRSR" id="PIRSR001220-1"/>
    </source>
</evidence>
<dbReference type="InterPro" id="IPR037152">
    <property type="entry name" value="L-asparaginase_N_sf"/>
</dbReference>
<feature type="binding site" evidence="4">
    <location>
        <position position="56"/>
    </location>
    <ligand>
        <name>substrate</name>
    </ligand>
</feature>
<dbReference type="PIRSF" id="PIRSF500176">
    <property type="entry name" value="L_ASNase"/>
    <property type="match status" value="1"/>
</dbReference>
<evidence type="ECO:0000259" key="7">
    <source>
        <dbReference type="Pfam" id="PF00710"/>
    </source>
</evidence>
<dbReference type="InterPro" id="IPR027473">
    <property type="entry name" value="L-asparaginase_C"/>
</dbReference>
<dbReference type="EMBL" id="FMJB01000019">
    <property type="protein sequence ID" value="SCM66365.1"/>
    <property type="molecule type" value="Genomic_DNA"/>
</dbReference>
<feature type="domain" description="Asparaginase/glutaminase C-terminal" evidence="8">
    <location>
        <begin position="208"/>
        <end position="323"/>
    </location>
</feature>
<evidence type="ECO:0000256" key="1">
    <source>
        <dbReference type="ARBA" id="ARBA00010518"/>
    </source>
</evidence>
<dbReference type="InterPro" id="IPR004550">
    <property type="entry name" value="AsnASE_II"/>
</dbReference>
<feature type="active site" evidence="6">
    <location>
        <position position="89"/>
    </location>
</feature>
<name>A0A1M4MXD7_9RHOB</name>
<dbReference type="InterPro" id="IPR027474">
    <property type="entry name" value="L-asparaginase_N"/>
</dbReference>
<dbReference type="Proteomes" id="UP000184085">
    <property type="component" value="Unassembled WGS sequence"/>
</dbReference>
<dbReference type="PANTHER" id="PTHR11707:SF28">
    <property type="entry name" value="60 KDA LYSOPHOSPHOLIPASE"/>
    <property type="match status" value="1"/>
</dbReference>
<reference evidence="10" key="1">
    <citation type="submission" date="2016-09" db="EMBL/GenBank/DDBJ databases">
        <authorList>
            <person name="Wibberg D."/>
        </authorList>
    </citation>
    <scope>NUCLEOTIDE SEQUENCE [LARGE SCALE GENOMIC DNA]</scope>
</reference>
<dbReference type="InterPro" id="IPR006034">
    <property type="entry name" value="Asparaginase/glutaminase-like"/>
</dbReference>
<dbReference type="PROSITE" id="PS51732">
    <property type="entry name" value="ASN_GLN_ASE_3"/>
    <property type="match status" value="1"/>
</dbReference>
<evidence type="ECO:0000313" key="10">
    <source>
        <dbReference type="Proteomes" id="UP000184085"/>
    </source>
</evidence>
<keyword evidence="10" id="KW-1185">Reference proteome</keyword>
<dbReference type="GO" id="GO:0004067">
    <property type="term" value="F:asparaginase activity"/>
    <property type="evidence" value="ECO:0007669"/>
    <property type="project" value="UniProtKB-UniRule"/>
</dbReference>
<evidence type="ECO:0000256" key="5">
    <source>
        <dbReference type="PROSITE-ProRule" id="PRU10099"/>
    </source>
</evidence>
<dbReference type="PRINTS" id="PR00139">
    <property type="entry name" value="ASNGLNASE"/>
</dbReference>
<dbReference type="AlphaFoldDB" id="A0A1M4MXD7"/>
<evidence type="ECO:0000256" key="2">
    <source>
        <dbReference type="ARBA" id="ARBA00022801"/>
    </source>
</evidence>
<dbReference type="SMART" id="SM00870">
    <property type="entry name" value="Asparaginase"/>
    <property type="match status" value="1"/>
</dbReference>
<dbReference type="FunFam" id="3.40.50.1170:FF:000001">
    <property type="entry name" value="L-asparaginase 2"/>
    <property type="match status" value="1"/>
</dbReference>
<dbReference type="SFLD" id="SFLDS00057">
    <property type="entry name" value="Glutaminase/Asparaginase"/>
    <property type="match status" value="1"/>
</dbReference>
<dbReference type="PROSITE" id="PS00917">
    <property type="entry name" value="ASN_GLN_ASE_2"/>
    <property type="match status" value="1"/>
</dbReference>
<feature type="active site" description="O-isoaspartyl threonine intermediate" evidence="3">
    <location>
        <position position="12"/>
    </location>
</feature>
<dbReference type="Gene3D" id="3.40.50.40">
    <property type="match status" value="1"/>
</dbReference>
<feature type="active site" evidence="5">
    <location>
        <position position="12"/>
    </location>
</feature>
<dbReference type="InterPro" id="IPR036152">
    <property type="entry name" value="Asp/glu_Ase-like_sf"/>
</dbReference>
<dbReference type="InterPro" id="IPR040919">
    <property type="entry name" value="Asparaginase_C"/>
</dbReference>
<gene>
    <name evidence="9" type="ORF">KARMA_0539</name>
</gene>
<feature type="domain" description="L-asparaginase N-terminal" evidence="7">
    <location>
        <begin position="3"/>
        <end position="193"/>
    </location>
</feature>
<evidence type="ECO:0000256" key="6">
    <source>
        <dbReference type="PROSITE-ProRule" id="PRU10100"/>
    </source>
</evidence>
<dbReference type="SUPFAM" id="SSF53774">
    <property type="entry name" value="Glutaminase/Asparaginase"/>
    <property type="match status" value="1"/>
</dbReference>
<protein>
    <recommendedName>
        <fullName evidence="11">Asparaginase</fullName>
    </recommendedName>
</protein>
<dbReference type="Pfam" id="PF00710">
    <property type="entry name" value="Asparaginase"/>
    <property type="match status" value="1"/>
</dbReference>
<comment type="similarity">
    <text evidence="1">Belongs to the asparaginase 1 family.</text>
</comment>
<dbReference type="InterPro" id="IPR027475">
    <property type="entry name" value="Asparaginase/glutaminase_AS2"/>
</dbReference>
<dbReference type="Pfam" id="PF17763">
    <property type="entry name" value="Asparaginase_C"/>
    <property type="match status" value="1"/>
</dbReference>
<dbReference type="Gene3D" id="3.40.50.1170">
    <property type="entry name" value="L-asparaginase, N-terminal domain"/>
    <property type="match status" value="1"/>
</dbReference>
<dbReference type="CDD" id="cd08964">
    <property type="entry name" value="L-asparaginase_II"/>
    <property type="match status" value="1"/>
</dbReference>
<evidence type="ECO:0000259" key="8">
    <source>
        <dbReference type="Pfam" id="PF17763"/>
    </source>
</evidence>
<accession>A0A1M4MXD7</accession>
<dbReference type="PANTHER" id="PTHR11707">
    <property type="entry name" value="L-ASPARAGINASE"/>
    <property type="match status" value="1"/>
</dbReference>
<keyword evidence="2" id="KW-0378">Hydrolase</keyword>
<dbReference type="GO" id="GO:0006528">
    <property type="term" value="P:asparagine metabolic process"/>
    <property type="evidence" value="ECO:0007669"/>
    <property type="project" value="InterPro"/>
</dbReference>